<keyword evidence="9" id="KW-0998">Cell outer membrane</keyword>
<evidence type="ECO:0000256" key="7">
    <source>
        <dbReference type="ARBA" id="ARBA00023114"/>
    </source>
</evidence>
<keyword evidence="8 10" id="KW-0472">Membrane</keyword>
<keyword evidence="7" id="KW-0626">Porin</keyword>
<evidence type="ECO:0000256" key="4">
    <source>
        <dbReference type="ARBA" id="ARBA00022692"/>
    </source>
</evidence>
<keyword evidence="3" id="KW-1134">Transmembrane beta strand</keyword>
<name>A0ABU1VTR7_9GAMM</name>
<feature type="chain" id="PRO_5046392508" evidence="11">
    <location>
        <begin position="31"/>
        <end position="373"/>
    </location>
</feature>
<evidence type="ECO:0000256" key="5">
    <source>
        <dbReference type="ARBA" id="ARBA00022729"/>
    </source>
</evidence>
<protein>
    <submittedName>
        <fullName evidence="13">Outer membrane protein OmpA-like peptidoglycan-associated protein/opacity protein-like surface antigen</fullName>
    </submittedName>
</protein>
<evidence type="ECO:0000259" key="12">
    <source>
        <dbReference type="PROSITE" id="PS51123"/>
    </source>
</evidence>
<dbReference type="InterPro" id="IPR011250">
    <property type="entry name" value="OMP/PagP_B-barrel"/>
</dbReference>
<dbReference type="InterPro" id="IPR027385">
    <property type="entry name" value="Beta-barrel_OMP"/>
</dbReference>
<feature type="signal peptide" evidence="11">
    <location>
        <begin position="1"/>
        <end position="30"/>
    </location>
</feature>
<dbReference type="InterPro" id="IPR036737">
    <property type="entry name" value="OmpA-like_sf"/>
</dbReference>
<dbReference type="InterPro" id="IPR050330">
    <property type="entry name" value="Bact_OuterMem_StrucFunc"/>
</dbReference>
<dbReference type="SUPFAM" id="SSF103088">
    <property type="entry name" value="OmpA-like"/>
    <property type="match status" value="1"/>
</dbReference>
<sequence>MKNLTELKGTKVMLVLASSLPMLMSANVQAQDHSSYDRNGWYVGANIGKSKASIDTERLQTSLENNGFDVSSMDEDNGNQGYKVYLGYQFGTYLAVEGGYFDLNDFSFLANTLPVTDFRGETGLKGWNLDLVGTLPLTERFSAIARIGLTQNDSKTRYSSNGLINTAAYNHDDSYTKHKLGVGVQYDISPAFTVRLEAERYRMDDLVGNKGDLDLYSLGLVYRFGSTTQSEPQAAPAPVQKAQAAVVAQTVVKEPEVLVLEDVHFNFDTAELNDETKVILRRHVQTLKANPQARVRIAGYTSASGTAEYNQALSERRAQSIKAFLIAEGVDANRFKTIGFGQRNPAEYEANPSVLRSDAAKANMRGLFEIIVE</sequence>
<reference evidence="13 14" key="1">
    <citation type="submission" date="2023-07" db="EMBL/GenBank/DDBJ databases">
        <title>Sorghum-associated microbial communities from plants grown in Nebraska, USA.</title>
        <authorList>
            <person name="Schachtman D."/>
        </authorList>
    </citation>
    <scope>NUCLEOTIDE SEQUENCE [LARGE SCALE GENOMIC DNA]</scope>
    <source>
        <strain evidence="13 14">4138</strain>
    </source>
</reference>
<proteinExistence type="predicted"/>
<dbReference type="Pfam" id="PF00691">
    <property type="entry name" value="OmpA"/>
    <property type="match status" value="1"/>
</dbReference>
<evidence type="ECO:0000313" key="13">
    <source>
        <dbReference type="EMBL" id="MDR7119121.1"/>
    </source>
</evidence>
<dbReference type="PROSITE" id="PS51123">
    <property type="entry name" value="OMPA_2"/>
    <property type="match status" value="1"/>
</dbReference>
<dbReference type="PRINTS" id="PR01021">
    <property type="entry name" value="OMPADOMAIN"/>
</dbReference>
<evidence type="ECO:0000313" key="14">
    <source>
        <dbReference type="Proteomes" id="UP001257909"/>
    </source>
</evidence>
<accession>A0ABU1VTR7</accession>
<comment type="subcellular location">
    <subcellularLocation>
        <location evidence="1">Cell outer membrane</location>
        <topology evidence="1">Multi-pass membrane protein</topology>
    </subcellularLocation>
</comment>
<dbReference type="InterPro" id="IPR006665">
    <property type="entry name" value="OmpA-like"/>
</dbReference>
<dbReference type="EMBL" id="JAVDWR010000001">
    <property type="protein sequence ID" value="MDR7119121.1"/>
    <property type="molecule type" value="Genomic_DNA"/>
</dbReference>
<keyword evidence="5 11" id="KW-0732">Signal</keyword>
<keyword evidence="14" id="KW-1185">Reference proteome</keyword>
<dbReference type="InterPro" id="IPR006664">
    <property type="entry name" value="OMP_bac"/>
</dbReference>
<dbReference type="PANTHER" id="PTHR30329">
    <property type="entry name" value="STATOR ELEMENT OF FLAGELLAR MOTOR COMPLEX"/>
    <property type="match status" value="1"/>
</dbReference>
<dbReference type="Pfam" id="PF13505">
    <property type="entry name" value="OMP_b-brl"/>
    <property type="match status" value="1"/>
</dbReference>
<evidence type="ECO:0000256" key="2">
    <source>
        <dbReference type="ARBA" id="ARBA00022448"/>
    </source>
</evidence>
<evidence type="ECO:0000256" key="3">
    <source>
        <dbReference type="ARBA" id="ARBA00022452"/>
    </source>
</evidence>
<dbReference type="Proteomes" id="UP001257909">
    <property type="component" value="Unassembled WGS sequence"/>
</dbReference>
<dbReference type="CDD" id="cd07185">
    <property type="entry name" value="OmpA_C-like"/>
    <property type="match status" value="1"/>
</dbReference>
<keyword evidence="4" id="KW-0812">Transmembrane</keyword>
<comment type="caution">
    <text evidence="13">The sequence shown here is derived from an EMBL/GenBank/DDBJ whole genome shotgun (WGS) entry which is preliminary data.</text>
</comment>
<evidence type="ECO:0000256" key="11">
    <source>
        <dbReference type="SAM" id="SignalP"/>
    </source>
</evidence>
<evidence type="ECO:0000256" key="6">
    <source>
        <dbReference type="ARBA" id="ARBA00023065"/>
    </source>
</evidence>
<evidence type="ECO:0000256" key="8">
    <source>
        <dbReference type="ARBA" id="ARBA00023136"/>
    </source>
</evidence>
<dbReference type="SUPFAM" id="SSF56925">
    <property type="entry name" value="OMPA-like"/>
    <property type="match status" value="1"/>
</dbReference>
<gene>
    <name evidence="13" type="ORF">J2W69_000036</name>
</gene>
<evidence type="ECO:0000256" key="9">
    <source>
        <dbReference type="ARBA" id="ARBA00023237"/>
    </source>
</evidence>
<dbReference type="Gene3D" id="3.30.1330.60">
    <property type="entry name" value="OmpA-like domain"/>
    <property type="match status" value="1"/>
</dbReference>
<dbReference type="PANTHER" id="PTHR30329:SF21">
    <property type="entry name" value="LIPOPROTEIN YIAD-RELATED"/>
    <property type="match status" value="1"/>
</dbReference>
<feature type="domain" description="OmpA-like" evidence="12">
    <location>
        <begin position="252"/>
        <end position="373"/>
    </location>
</feature>
<organism evidence="13 14">
    <name type="scientific">Rheinheimera soli</name>
    <dbReference type="NCBI Taxonomy" id="443616"/>
    <lineage>
        <taxon>Bacteria</taxon>
        <taxon>Pseudomonadati</taxon>
        <taxon>Pseudomonadota</taxon>
        <taxon>Gammaproteobacteria</taxon>
        <taxon>Chromatiales</taxon>
        <taxon>Chromatiaceae</taxon>
        <taxon>Rheinheimera</taxon>
    </lineage>
</organism>
<dbReference type="Gene3D" id="2.40.160.20">
    <property type="match status" value="1"/>
</dbReference>
<keyword evidence="6" id="KW-0406">Ion transport</keyword>
<evidence type="ECO:0000256" key="1">
    <source>
        <dbReference type="ARBA" id="ARBA00004571"/>
    </source>
</evidence>
<evidence type="ECO:0000256" key="10">
    <source>
        <dbReference type="PROSITE-ProRule" id="PRU00473"/>
    </source>
</evidence>
<keyword evidence="2" id="KW-0813">Transport</keyword>
<dbReference type="RefSeq" id="WP_310273375.1">
    <property type="nucleotide sequence ID" value="NZ_JAVDWR010000001.1"/>
</dbReference>